<feature type="domain" description="Glycosyl hydrolase family 32 N-terminal" evidence="10">
    <location>
        <begin position="30"/>
        <end position="326"/>
    </location>
</feature>
<comment type="function">
    <text evidence="9">Enables the bacterium to metabolize sucrose as a sole carbon source.</text>
</comment>
<comment type="caution">
    <text evidence="12">The sequence shown here is derived from an EMBL/GenBank/DDBJ whole genome shotgun (WGS) entry which is preliminary data.</text>
</comment>
<dbReference type="SUPFAM" id="SSF49899">
    <property type="entry name" value="Concanavalin A-like lectins/glucanases"/>
    <property type="match status" value="1"/>
</dbReference>
<dbReference type="SUPFAM" id="SSF75005">
    <property type="entry name" value="Arabinanase/levansucrase/invertase"/>
    <property type="match status" value="1"/>
</dbReference>
<name>A0A854W9I2_9STRE</name>
<evidence type="ECO:0000256" key="1">
    <source>
        <dbReference type="ARBA" id="ARBA00004914"/>
    </source>
</evidence>
<dbReference type="Proteomes" id="UP000217465">
    <property type="component" value="Unassembled WGS sequence"/>
</dbReference>
<dbReference type="SMART" id="SM00640">
    <property type="entry name" value="Glyco_32"/>
    <property type="match status" value="1"/>
</dbReference>
<evidence type="ECO:0000256" key="5">
    <source>
        <dbReference type="ARBA" id="ARBA00022801"/>
    </source>
</evidence>
<dbReference type="InterPro" id="IPR006232">
    <property type="entry name" value="Suc6P_hydrolase"/>
</dbReference>
<dbReference type="Pfam" id="PF00251">
    <property type="entry name" value="Glyco_hydro_32N"/>
    <property type="match status" value="1"/>
</dbReference>
<keyword evidence="9" id="KW-0963">Cytoplasm</keyword>
<dbReference type="InterPro" id="IPR013148">
    <property type="entry name" value="Glyco_hydro_32_N"/>
</dbReference>
<dbReference type="PANTHER" id="PTHR43101">
    <property type="entry name" value="BETA-FRUCTOSIDASE"/>
    <property type="match status" value="1"/>
</dbReference>
<dbReference type="RefSeq" id="WP_096633400.1">
    <property type="nucleotide sequence ID" value="NZ_NSGR01000005.1"/>
</dbReference>
<dbReference type="PANTHER" id="PTHR43101:SF1">
    <property type="entry name" value="BETA-FRUCTOSIDASE"/>
    <property type="match status" value="1"/>
</dbReference>
<dbReference type="AlphaFoldDB" id="A0A854W9I2"/>
<feature type="domain" description="Glycosyl hydrolase family 32 C-terminal" evidence="11">
    <location>
        <begin position="378"/>
        <end position="445"/>
    </location>
</feature>
<dbReference type="InterPro" id="IPR013320">
    <property type="entry name" value="ConA-like_dom_sf"/>
</dbReference>
<keyword evidence="9" id="KW-0119">Carbohydrate metabolism</keyword>
<comment type="catalytic activity">
    <reaction evidence="8">
        <text>Hydrolysis of terminal non-reducing beta-D-fructofuranoside residues in beta-D-fructofuranosides.</text>
        <dbReference type="EC" id="3.2.1.26"/>
    </reaction>
</comment>
<dbReference type="EC" id="3.2.1.26" evidence="3 8"/>
<evidence type="ECO:0000313" key="13">
    <source>
        <dbReference type="Proteomes" id="UP000217465"/>
    </source>
</evidence>
<evidence type="ECO:0000256" key="3">
    <source>
        <dbReference type="ARBA" id="ARBA00012758"/>
    </source>
</evidence>
<dbReference type="InterPro" id="IPR013189">
    <property type="entry name" value="Glyco_hydro_32_C"/>
</dbReference>
<evidence type="ECO:0000259" key="10">
    <source>
        <dbReference type="Pfam" id="PF00251"/>
    </source>
</evidence>
<dbReference type="Gene3D" id="2.60.120.560">
    <property type="entry name" value="Exo-inulinase, domain 1"/>
    <property type="match status" value="1"/>
</dbReference>
<dbReference type="InterPro" id="IPR051214">
    <property type="entry name" value="GH32_Enzymes"/>
</dbReference>
<comment type="subcellular location">
    <subcellularLocation>
        <location evidence="9">Cytoplasm</location>
    </subcellularLocation>
</comment>
<evidence type="ECO:0000259" key="11">
    <source>
        <dbReference type="Pfam" id="PF08244"/>
    </source>
</evidence>
<evidence type="ECO:0000313" key="12">
    <source>
        <dbReference type="EMBL" id="PCH13188.1"/>
    </source>
</evidence>
<sequence>MTYKFTIEKANAFTKENSQSVKNQFKPEIHFTAPIGWINDPNGFIFFKGEYHLFYQHYPYGSEWGPMHWGHAKTKDFLTWEHLPIALAPDMPYDKDGCFSGSAIVKDDKLWLMYTGNIIDAENGNQQVQNMAYSTDGITFKKLDKNPVATGEILPDTIVKSDFRDPKVFEKDGIYYAVVAAQDKKHVGSIILLSSLNLIDWSFESIFLEGQKNQGVMWECPDYFEIDGTSYLVLSPMRFPRDQFHFTNINSSVILKGEVDWETKTFKMDSLTELDQGHDFYAPQTLVDGKGRRIMIAWMHTWGRTLPTHELNHKWAGQMTMPRELHPFENGIKQAFLVEVVENLPTLPLNQAVEKAGKLVTNPSSSIHYRLGEEGDAIHFGYDQEEDIVYINRSEQAQVIKGEEEWPIDLKASKIKADKLTVIIDKNAIEIIVNDGQAVLSSTYYLTNSQPILEETKSKWVTNE</sequence>
<dbReference type="InterPro" id="IPR001362">
    <property type="entry name" value="Glyco_hydro_32"/>
</dbReference>
<comment type="pathway">
    <text evidence="1 9">Glycan biosynthesis; sucrose metabolism.</text>
</comment>
<keyword evidence="5 8" id="KW-0378">Hydrolase</keyword>
<evidence type="ECO:0000256" key="4">
    <source>
        <dbReference type="ARBA" id="ARBA00019623"/>
    </source>
</evidence>
<comment type="similarity">
    <text evidence="2 8">Belongs to the glycosyl hydrolase 32 family.</text>
</comment>
<dbReference type="UniPathway" id="UPA00238"/>
<dbReference type="Gene3D" id="2.115.10.20">
    <property type="entry name" value="Glycosyl hydrolase domain, family 43"/>
    <property type="match status" value="1"/>
</dbReference>
<gene>
    <name evidence="12" type="primary">sacA</name>
    <name evidence="12" type="ORF">A9Y57_00588</name>
</gene>
<dbReference type="GO" id="GO:0005985">
    <property type="term" value="P:sucrose metabolic process"/>
    <property type="evidence" value="ECO:0007669"/>
    <property type="project" value="UniProtKB-UniPathway"/>
</dbReference>
<accession>A0A854W9I2</accession>
<dbReference type="GO" id="GO:0005737">
    <property type="term" value="C:cytoplasm"/>
    <property type="evidence" value="ECO:0007669"/>
    <property type="project" value="UniProtKB-SubCell"/>
</dbReference>
<evidence type="ECO:0000256" key="7">
    <source>
        <dbReference type="ARBA" id="ARBA00033367"/>
    </source>
</evidence>
<evidence type="ECO:0000256" key="8">
    <source>
        <dbReference type="RuleBase" id="RU362110"/>
    </source>
</evidence>
<dbReference type="NCBIfam" id="TIGR01322">
    <property type="entry name" value="scrB_fam"/>
    <property type="match status" value="1"/>
</dbReference>
<organism evidence="12 13">
    <name type="scientific">Streptococcus parauberis</name>
    <dbReference type="NCBI Taxonomy" id="1348"/>
    <lineage>
        <taxon>Bacteria</taxon>
        <taxon>Bacillati</taxon>
        <taxon>Bacillota</taxon>
        <taxon>Bacilli</taxon>
        <taxon>Lactobacillales</taxon>
        <taxon>Streptococcaceae</taxon>
        <taxon>Streptococcus</taxon>
    </lineage>
</organism>
<evidence type="ECO:0000256" key="6">
    <source>
        <dbReference type="ARBA" id="ARBA00023295"/>
    </source>
</evidence>
<dbReference type="InterPro" id="IPR023296">
    <property type="entry name" value="Glyco_hydro_beta-prop_sf"/>
</dbReference>
<dbReference type="Pfam" id="PF08244">
    <property type="entry name" value="Glyco_hydro_32C"/>
    <property type="match status" value="1"/>
</dbReference>
<evidence type="ECO:0000256" key="2">
    <source>
        <dbReference type="ARBA" id="ARBA00009902"/>
    </source>
</evidence>
<protein>
    <recommendedName>
        <fullName evidence="4 8">Sucrose-6-phosphate hydrolase</fullName>
        <ecNumber evidence="3 8">3.2.1.26</ecNumber>
    </recommendedName>
    <alternativeName>
        <fullName evidence="7 9">Invertase</fullName>
    </alternativeName>
</protein>
<dbReference type="CDD" id="cd08996">
    <property type="entry name" value="GH32_FFase"/>
    <property type="match status" value="1"/>
</dbReference>
<keyword evidence="6 8" id="KW-0326">Glycosidase</keyword>
<reference evidence="12 13" key="1">
    <citation type="submission" date="2016-06" db="EMBL/GenBank/DDBJ databases">
        <authorList>
            <person name="Haines A.N."/>
            <person name="Council K.R."/>
        </authorList>
    </citation>
    <scope>NUCLEOTIDE SEQUENCE [LARGE SCALE GENOMIC DNA]</scope>
    <source>
        <strain evidence="12 13">SP158-29</strain>
    </source>
</reference>
<dbReference type="EMBL" id="NSGR01000005">
    <property type="protein sequence ID" value="PCH13188.1"/>
    <property type="molecule type" value="Genomic_DNA"/>
</dbReference>
<proteinExistence type="inferred from homology"/>
<evidence type="ECO:0000256" key="9">
    <source>
        <dbReference type="RuleBase" id="RU365015"/>
    </source>
</evidence>
<dbReference type="GO" id="GO:0004564">
    <property type="term" value="F:beta-fructofuranosidase activity"/>
    <property type="evidence" value="ECO:0007669"/>
    <property type="project" value="UniProtKB-EC"/>
</dbReference>